<gene>
    <name evidence="4" type="ordered locus">Plabr_1406</name>
</gene>
<evidence type="ECO:0000256" key="1">
    <source>
        <dbReference type="SAM" id="MobiDB-lite"/>
    </source>
</evidence>
<dbReference type="RefSeq" id="WP_013627747.1">
    <property type="nucleotide sequence ID" value="NC_015174.1"/>
</dbReference>
<keyword evidence="2" id="KW-0732">Signal</keyword>
<dbReference type="HOGENOM" id="CLU_027480_2_2_0"/>
<reference evidence="5" key="1">
    <citation type="submission" date="2011-02" db="EMBL/GenBank/DDBJ databases">
        <title>The complete genome of Planctomyces brasiliensis DSM 5305.</title>
        <authorList>
            <person name="Lucas S."/>
            <person name="Copeland A."/>
            <person name="Lapidus A."/>
            <person name="Bruce D."/>
            <person name="Goodwin L."/>
            <person name="Pitluck S."/>
            <person name="Kyrpides N."/>
            <person name="Mavromatis K."/>
            <person name="Pagani I."/>
            <person name="Ivanova N."/>
            <person name="Ovchinnikova G."/>
            <person name="Lu M."/>
            <person name="Detter J.C."/>
            <person name="Han C."/>
            <person name="Land M."/>
            <person name="Hauser L."/>
            <person name="Markowitz V."/>
            <person name="Cheng J.-F."/>
            <person name="Hugenholtz P."/>
            <person name="Woyke T."/>
            <person name="Wu D."/>
            <person name="Tindall B."/>
            <person name="Pomrenke H.G."/>
            <person name="Brambilla E."/>
            <person name="Klenk H.-P."/>
            <person name="Eisen J.A."/>
        </authorList>
    </citation>
    <scope>NUCLEOTIDE SEQUENCE [LARGE SCALE GENOMIC DNA]</scope>
    <source>
        <strain evidence="5">ATCC 49424 / DSM 5305 / JCM 21570 / NBRC 103401 / IFAM 1448</strain>
    </source>
</reference>
<name>F0SPQ9_RUBBR</name>
<dbReference type="AlphaFoldDB" id="F0SPQ9"/>
<protein>
    <recommendedName>
        <fullName evidence="3">Pyrrolo-quinoline quinone repeat domain-containing protein</fullName>
    </recommendedName>
</protein>
<dbReference type="SUPFAM" id="SSF50998">
    <property type="entry name" value="Quinoprotein alcohol dehydrogenase-like"/>
    <property type="match status" value="1"/>
</dbReference>
<keyword evidence="5" id="KW-1185">Reference proteome</keyword>
<dbReference type="OrthoDB" id="9815737at2"/>
<dbReference type="Gene3D" id="2.130.10.10">
    <property type="entry name" value="YVTN repeat-like/Quinoprotein amine dehydrogenase"/>
    <property type="match status" value="2"/>
</dbReference>
<dbReference type="PANTHER" id="PTHR34512:SF30">
    <property type="entry name" value="OUTER MEMBRANE PROTEIN ASSEMBLY FACTOR BAMB"/>
    <property type="match status" value="1"/>
</dbReference>
<sequence length="487" mass="54106">MKSVSLSVLLTCLLVFTAARSVAEETTSQKVEGGAAAKPSEGEDWPEFLGSDQYGRSSETGLLKSWPEQGPPLLWQKEIGAGYSAPSVRGDRLVVHHREGDREIVECVNVASAETEWKYETPTSFSDPFGYNNGPRCTPLLTEAHCYTYGAQGRLLCLELANGKLVWERETQRDFNVPEAFFGVGATPILEGNTLIVLVGGQPEAGVVAFDASTGETLWQNVGKSTWDQSPTGWPNPKTYEWTGEEMVVSYATPIAATIHGKRHVLCFMRHGLVSLDPETGKERFHYWFRSRDHESVNAARPVVVGDKIFLSAAYRVGSVLLEVNEQGSGVREVWRDPRGLSAHWTTPIPDDGYLYGFDGRHENEATLQCIQLETGELQWKSDGWEKPTDHLQAISRSAVRNTKTDTVEAWPYYGRGSAILAEGQLIVLGERGTLALVEANPDKFVEISRFRPEGMTYPCWAAPVLSRGRLFLRCENAVVCYDLKRR</sequence>
<dbReference type="eggNOG" id="COG1520">
    <property type="taxonomic scope" value="Bacteria"/>
</dbReference>
<dbReference type="PANTHER" id="PTHR34512">
    <property type="entry name" value="CELL SURFACE PROTEIN"/>
    <property type="match status" value="1"/>
</dbReference>
<dbReference type="KEGG" id="pbs:Plabr_1406"/>
<accession>F0SPQ9</accession>
<proteinExistence type="predicted"/>
<feature type="signal peptide" evidence="2">
    <location>
        <begin position="1"/>
        <end position="23"/>
    </location>
</feature>
<feature type="chain" id="PRO_5003260788" description="Pyrrolo-quinoline quinone repeat domain-containing protein" evidence="2">
    <location>
        <begin position="24"/>
        <end position="487"/>
    </location>
</feature>
<evidence type="ECO:0000313" key="4">
    <source>
        <dbReference type="EMBL" id="ADY59018.1"/>
    </source>
</evidence>
<dbReference type="InterPro" id="IPR015943">
    <property type="entry name" value="WD40/YVTN_repeat-like_dom_sf"/>
</dbReference>
<evidence type="ECO:0000313" key="5">
    <source>
        <dbReference type="Proteomes" id="UP000006860"/>
    </source>
</evidence>
<evidence type="ECO:0000259" key="3">
    <source>
        <dbReference type="Pfam" id="PF13360"/>
    </source>
</evidence>
<feature type="region of interest" description="Disordered" evidence="1">
    <location>
        <begin position="26"/>
        <end position="51"/>
    </location>
</feature>
<evidence type="ECO:0000256" key="2">
    <source>
        <dbReference type="SAM" id="SignalP"/>
    </source>
</evidence>
<dbReference type="EMBL" id="CP002546">
    <property type="protein sequence ID" value="ADY59018.1"/>
    <property type="molecule type" value="Genomic_DNA"/>
</dbReference>
<dbReference type="Pfam" id="PF13360">
    <property type="entry name" value="PQQ_2"/>
    <property type="match status" value="1"/>
</dbReference>
<feature type="domain" description="Pyrrolo-quinoline quinone repeat" evidence="3">
    <location>
        <begin position="139"/>
        <end position="381"/>
    </location>
</feature>
<dbReference type="STRING" id="756272.Plabr_1406"/>
<dbReference type="Proteomes" id="UP000006860">
    <property type="component" value="Chromosome"/>
</dbReference>
<organism evidence="4 5">
    <name type="scientific">Rubinisphaera brasiliensis (strain ATCC 49424 / DSM 5305 / JCM 21570 / IAM 15109 / NBRC 103401 / IFAM 1448)</name>
    <name type="common">Planctomyces brasiliensis</name>
    <dbReference type="NCBI Taxonomy" id="756272"/>
    <lineage>
        <taxon>Bacteria</taxon>
        <taxon>Pseudomonadati</taxon>
        <taxon>Planctomycetota</taxon>
        <taxon>Planctomycetia</taxon>
        <taxon>Planctomycetales</taxon>
        <taxon>Planctomycetaceae</taxon>
        <taxon>Rubinisphaera</taxon>
    </lineage>
</organism>
<dbReference type="InterPro" id="IPR002372">
    <property type="entry name" value="PQQ_rpt_dom"/>
</dbReference>
<dbReference type="InterPro" id="IPR011047">
    <property type="entry name" value="Quinoprotein_ADH-like_sf"/>
</dbReference>